<feature type="transmembrane region" description="Helical" evidence="6">
    <location>
        <begin position="263"/>
        <end position="287"/>
    </location>
</feature>
<evidence type="ECO:0000313" key="9">
    <source>
        <dbReference type="Proteomes" id="UP001056035"/>
    </source>
</evidence>
<dbReference type="PANTHER" id="PTHR30294">
    <property type="entry name" value="MEMBRANE COMPONENT OF ABC TRANSPORTER YHHJ-RELATED"/>
    <property type="match status" value="1"/>
</dbReference>
<dbReference type="PANTHER" id="PTHR30294:SF29">
    <property type="entry name" value="MULTIDRUG ABC TRANSPORTER PERMEASE YBHS-RELATED"/>
    <property type="match status" value="1"/>
</dbReference>
<keyword evidence="3 6" id="KW-0812">Transmembrane</keyword>
<dbReference type="Proteomes" id="UP001056035">
    <property type="component" value="Chromosome"/>
</dbReference>
<sequence>MSALRFLLVKDLQILRRSPLLVVLLALYAIVIGLPVGYAVSRPPSKPKVAFLNEVTPGGGTFSVAGKSLDASSYANRLFTAIDPIRVSSRAEAIRKVKDGEAVAALIVPKGVTAALQSAVSLSGSPVKPTLEVYYAADNPLKRRYVENTINAQLAKANLALSGELTKVAAQYLTVLLKGGSFKILGQGFDVLGLQRSAAILRGVAAALPKGSAKAEAVRQVARFAQLAIDNLGLSAPVLSTISNPIKVDVHTVDGRTSSLDGYAVAAAVTIALMFVGLLVAAGMLALEREEHAFGRLVRGLVSRTVLVTEKVILGAAVAAVIALALVLLLSLFQPVRFGRAPQWLLALVAGGLGFGAMGVAIGALTRDVRASSLLAFLLSLPVAALALVPSGSVGKGAYDAVRVISALFPFKAALQALDAGLNDAAPGLGQSLLHLTILVLAYTALARLALRRFGART</sequence>
<dbReference type="InterPro" id="IPR013525">
    <property type="entry name" value="ABC2_TM"/>
</dbReference>
<evidence type="ECO:0000256" key="1">
    <source>
        <dbReference type="ARBA" id="ARBA00004651"/>
    </source>
</evidence>
<dbReference type="EMBL" id="CP098502">
    <property type="protein sequence ID" value="UTI64585.1"/>
    <property type="molecule type" value="Genomic_DNA"/>
</dbReference>
<dbReference type="InterPro" id="IPR051449">
    <property type="entry name" value="ABC-2_transporter_component"/>
</dbReference>
<feature type="transmembrane region" description="Helical" evidence="6">
    <location>
        <begin position="345"/>
        <end position="365"/>
    </location>
</feature>
<evidence type="ECO:0000256" key="3">
    <source>
        <dbReference type="ARBA" id="ARBA00022692"/>
    </source>
</evidence>
<evidence type="ECO:0000313" key="8">
    <source>
        <dbReference type="EMBL" id="UTI64585.1"/>
    </source>
</evidence>
<protein>
    <submittedName>
        <fullName evidence="8">ABC transporter permease</fullName>
    </submittedName>
</protein>
<evidence type="ECO:0000256" key="2">
    <source>
        <dbReference type="ARBA" id="ARBA00022475"/>
    </source>
</evidence>
<proteinExistence type="predicted"/>
<comment type="subcellular location">
    <subcellularLocation>
        <location evidence="1">Cell membrane</location>
        <topology evidence="1">Multi-pass membrane protein</topology>
    </subcellularLocation>
</comment>
<dbReference type="RefSeq" id="WP_254571286.1">
    <property type="nucleotide sequence ID" value="NZ_CP098502.1"/>
</dbReference>
<gene>
    <name evidence="8" type="ORF">NBH00_25035</name>
</gene>
<feature type="transmembrane region" description="Helical" evidence="6">
    <location>
        <begin position="20"/>
        <end position="40"/>
    </location>
</feature>
<reference evidence="8 9" key="1">
    <citation type="submission" date="2022-06" db="EMBL/GenBank/DDBJ databases">
        <title>Paraconexibacter antarcticus.</title>
        <authorList>
            <person name="Kim C.S."/>
        </authorList>
    </citation>
    <scope>NUCLEOTIDE SEQUENCE [LARGE SCALE GENOMIC DNA]</scope>
    <source>
        <strain evidence="8 9">02-257</strain>
    </source>
</reference>
<feature type="transmembrane region" description="Helical" evidence="6">
    <location>
        <begin position="312"/>
        <end position="333"/>
    </location>
</feature>
<feature type="transmembrane region" description="Helical" evidence="6">
    <location>
        <begin position="433"/>
        <end position="451"/>
    </location>
</feature>
<organism evidence="8 9">
    <name type="scientific">Paraconexibacter antarcticus</name>
    <dbReference type="NCBI Taxonomy" id="2949664"/>
    <lineage>
        <taxon>Bacteria</taxon>
        <taxon>Bacillati</taxon>
        <taxon>Actinomycetota</taxon>
        <taxon>Thermoleophilia</taxon>
        <taxon>Solirubrobacterales</taxon>
        <taxon>Paraconexibacteraceae</taxon>
        <taxon>Paraconexibacter</taxon>
    </lineage>
</organism>
<evidence type="ECO:0000256" key="5">
    <source>
        <dbReference type="ARBA" id="ARBA00023136"/>
    </source>
</evidence>
<dbReference type="Pfam" id="PF12698">
    <property type="entry name" value="ABC2_membrane_3"/>
    <property type="match status" value="1"/>
</dbReference>
<feature type="domain" description="ABC-2 type transporter transmembrane" evidence="7">
    <location>
        <begin position="22"/>
        <end position="447"/>
    </location>
</feature>
<keyword evidence="5 6" id="KW-0472">Membrane</keyword>
<accession>A0ABY5DSZ1</accession>
<name>A0ABY5DSZ1_9ACTN</name>
<keyword evidence="4 6" id="KW-1133">Transmembrane helix</keyword>
<evidence type="ECO:0000256" key="4">
    <source>
        <dbReference type="ARBA" id="ARBA00022989"/>
    </source>
</evidence>
<keyword evidence="9" id="KW-1185">Reference proteome</keyword>
<evidence type="ECO:0000256" key="6">
    <source>
        <dbReference type="SAM" id="Phobius"/>
    </source>
</evidence>
<feature type="transmembrane region" description="Helical" evidence="6">
    <location>
        <begin position="371"/>
        <end position="389"/>
    </location>
</feature>
<evidence type="ECO:0000259" key="7">
    <source>
        <dbReference type="Pfam" id="PF12698"/>
    </source>
</evidence>
<keyword evidence="2" id="KW-1003">Cell membrane</keyword>